<accession>A0A2G9I680</accession>
<comment type="caution">
    <text evidence="1">The sequence shown here is derived from an EMBL/GenBank/DDBJ whole genome shotgun (WGS) entry which is preliminary data.</text>
</comment>
<organism evidence="1 2">
    <name type="scientific">Handroanthus impetiginosus</name>
    <dbReference type="NCBI Taxonomy" id="429701"/>
    <lineage>
        <taxon>Eukaryota</taxon>
        <taxon>Viridiplantae</taxon>
        <taxon>Streptophyta</taxon>
        <taxon>Embryophyta</taxon>
        <taxon>Tracheophyta</taxon>
        <taxon>Spermatophyta</taxon>
        <taxon>Magnoliopsida</taxon>
        <taxon>eudicotyledons</taxon>
        <taxon>Gunneridae</taxon>
        <taxon>Pentapetalae</taxon>
        <taxon>asterids</taxon>
        <taxon>lamiids</taxon>
        <taxon>Lamiales</taxon>
        <taxon>Bignoniaceae</taxon>
        <taxon>Crescentiina</taxon>
        <taxon>Tabebuia alliance</taxon>
        <taxon>Handroanthus</taxon>
    </lineage>
</organism>
<keyword evidence="2" id="KW-1185">Reference proteome</keyword>
<dbReference type="Proteomes" id="UP000231279">
    <property type="component" value="Unassembled WGS sequence"/>
</dbReference>
<evidence type="ECO:0000313" key="2">
    <source>
        <dbReference type="Proteomes" id="UP000231279"/>
    </source>
</evidence>
<gene>
    <name evidence="1" type="ORF">CDL12_01990</name>
</gene>
<reference evidence="2" key="1">
    <citation type="journal article" date="2018" name="Gigascience">
        <title>Genome assembly of the Pink Ipe (Handroanthus impetiginosus, Bignoniaceae), a highly valued, ecologically keystone Neotropical timber forest tree.</title>
        <authorList>
            <person name="Silva-Junior O.B."/>
            <person name="Grattapaglia D."/>
            <person name="Novaes E."/>
            <person name="Collevatti R.G."/>
        </authorList>
    </citation>
    <scope>NUCLEOTIDE SEQUENCE [LARGE SCALE GENOMIC DNA]</scope>
    <source>
        <strain evidence="2">cv. UFG-1</strain>
    </source>
</reference>
<name>A0A2G9I680_9LAMI</name>
<dbReference type="AlphaFoldDB" id="A0A2G9I680"/>
<dbReference type="OrthoDB" id="1910345at2759"/>
<sequence length="64" mass="7091">MSSKEEKPKWNVFEDVKKISISPEALMAEINSAISALEYARATAFLQSQSHSSVSKPKRPVKSP</sequence>
<dbReference type="EMBL" id="NKXS01000278">
    <property type="protein sequence ID" value="PIN25254.1"/>
    <property type="molecule type" value="Genomic_DNA"/>
</dbReference>
<evidence type="ECO:0000313" key="1">
    <source>
        <dbReference type="EMBL" id="PIN25254.1"/>
    </source>
</evidence>
<protein>
    <submittedName>
        <fullName evidence="1">Uncharacterized protein</fullName>
    </submittedName>
</protein>
<proteinExistence type="predicted"/>